<proteinExistence type="predicted"/>
<dbReference type="Pfam" id="PF03407">
    <property type="entry name" value="Nucleotid_trans"/>
    <property type="match status" value="1"/>
</dbReference>
<feature type="non-terminal residue" evidence="2">
    <location>
        <position position="263"/>
    </location>
</feature>
<keyword evidence="3" id="KW-1185">Reference proteome</keyword>
<name>A0A7J9DPR3_9ROSI</name>
<organism evidence="2 3">
    <name type="scientific">Gossypium trilobum</name>
    <dbReference type="NCBI Taxonomy" id="34281"/>
    <lineage>
        <taxon>Eukaryota</taxon>
        <taxon>Viridiplantae</taxon>
        <taxon>Streptophyta</taxon>
        <taxon>Embryophyta</taxon>
        <taxon>Tracheophyta</taxon>
        <taxon>Spermatophyta</taxon>
        <taxon>Magnoliopsida</taxon>
        <taxon>eudicotyledons</taxon>
        <taxon>Gunneridae</taxon>
        <taxon>Pentapetalae</taxon>
        <taxon>rosids</taxon>
        <taxon>malvids</taxon>
        <taxon>Malvales</taxon>
        <taxon>Malvaceae</taxon>
        <taxon>Malvoideae</taxon>
        <taxon>Gossypium</taxon>
    </lineage>
</organism>
<dbReference type="InterPro" id="IPR005069">
    <property type="entry name" value="Nucl-diP-sugar_transferase"/>
</dbReference>
<gene>
    <name evidence="2" type="ORF">Gotri_012291</name>
</gene>
<dbReference type="AlphaFoldDB" id="A0A7J9DPR3"/>
<evidence type="ECO:0000313" key="2">
    <source>
        <dbReference type="EMBL" id="MBA0762709.1"/>
    </source>
</evidence>
<dbReference type="InterPro" id="IPR044821">
    <property type="entry name" value="At1g28695/At4g15970-like"/>
</dbReference>
<dbReference type="PANTHER" id="PTHR46038">
    <property type="entry name" value="EXPRESSED PROTEIN-RELATED"/>
    <property type="match status" value="1"/>
</dbReference>
<dbReference type="Proteomes" id="UP000593568">
    <property type="component" value="Unassembled WGS sequence"/>
</dbReference>
<evidence type="ECO:0000313" key="3">
    <source>
        <dbReference type="Proteomes" id="UP000593568"/>
    </source>
</evidence>
<dbReference type="PANTHER" id="PTHR46038:SF12">
    <property type="entry name" value="OS03G0731800 PROTEIN"/>
    <property type="match status" value="1"/>
</dbReference>
<dbReference type="EMBL" id="JABEZW010000004">
    <property type="protein sequence ID" value="MBA0762709.1"/>
    <property type="molecule type" value="Genomic_DNA"/>
</dbReference>
<feature type="domain" description="Nucleotide-diphospho-sugar transferase" evidence="1">
    <location>
        <begin position="33"/>
        <end position="163"/>
    </location>
</feature>
<sequence>QYNVKDSYVKVACGILGLNATDGTWGKVIEQWDTDVVWLRNPLTKLSLNETEDLQISVDKYFGSRRPEHNLINTGFYYIRSNNKTISLFDKWYSLKDNSTRKKEQDVLLDLLRHGVVTELDLRVRFLETRHFSGFCEDSKDVGAVTTVHANCCRHINAKVRDLTAVLRDWKRFKAALTKYPKAAQFLVKDELDLALEEASMPNKTVIIAVVNRAYVEQSVNAETTMLDLFLESFWLGEDTRALLEHLLLVTVDQTAYDRCMFK</sequence>
<comment type="caution">
    <text evidence="2">The sequence shown here is derived from an EMBL/GenBank/DDBJ whole genome shotgun (WGS) entry which is preliminary data.</text>
</comment>
<evidence type="ECO:0000259" key="1">
    <source>
        <dbReference type="Pfam" id="PF03407"/>
    </source>
</evidence>
<accession>A0A7J9DPR3</accession>
<reference evidence="2 3" key="1">
    <citation type="journal article" date="2019" name="Genome Biol. Evol.">
        <title>Insights into the evolution of the New World diploid cottons (Gossypium, subgenus Houzingenia) based on genome sequencing.</title>
        <authorList>
            <person name="Grover C.E."/>
            <person name="Arick M.A. 2nd"/>
            <person name="Thrash A."/>
            <person name="Conover J.L."/>
            <person name="Sanders W.S."/>
            <person name="Peterson D.G."/>
            <person name="Frelichowski J.E."/>
            <person name="Scheffler J.A."/>
            <person name="Scheffler B.E."/>
            <person name="Wendel J.F."/>
        </authorList>
    </citation>
    <scope>NUCLEOTIDE SEQUENCE [LARGE SCALE GENOMIC DNA]</scope>
    <source>
        <strain evidence="2">8</strain>
        <tissue evidence="2">Leaf</tissue>
    </source>
</reference>
<protein>
    <recommendedName>
        <fullName evidence="1">Nucleotide-diphospho-sugar transferase domain-containing protein</fullName>
    </recommendedName>
</protein>
<feature type="non-terminal residue" evidence="2">
    <location>
        <position position="1"/>
    </location>
</feature>